<proteinExistence type="predicted"/>
<dbReference type="Proteomes" id="UP000323565">
    <property type="component" value="Chromosome"/>
</dbReference>
<name>A0ABX5ZBV3_9MICO</name>
<evidence type="ECO:0000313" key="2">
    <source>
        <dbReference type="Proteomes" id="UP000323565"/>
    </source>
</evidence>
<dbReference type="EMBL" id="CP043031">
    <property type="protein sequence ID" value="QEH94333.1"/>
    <property type="molecule type" value="Genomic_DNA"/>
</dbReference>
<accession>A0ABX5ZBV3</accession>
<protein>
    <submittedName>
        <fullName evidence="1">Uncharacterized protein</fullName>
    </submittedName>
</protein>
<keyword evidence="2" id="KW-1185">Reference proteome</keyword>
<evidence type="ECO:0000313" key="1">
    <source>
        <dbReference type="EMBL" id="QEH94333.1"/>
    </source>
</evidence>
<reference evidence="1 2" key="1">
    <citation type="submission" date="2019-08" db="EMBL/GenBank/DDBJ databases">
        <title>Dermacoccus abyssi strain HZAU 226, whole genome Nanopore sequencing project.</title>
        <authorList>
            <person name="Guo A."/>
            <person name="Zhang X."/>
            <person name="Ruan Y."/>
            <person name="Liu W."/>
            <person name="Chen Q."/>
            <person name="Gu L."/>
        </authorList>
    </citation>
    <scope>NUCLEOTIDE SEQUENCE [LARGE SCALE GENOMIC DNA]</scope>
    <source>
        <strain evidence="1 2">HZAU 226</strain>
    </source>
</reference>
<gene>
    <name evidence="1" type="ORF">FV141_13015</name>
</gene>
<organism evidence="1 2">
    <name type="scientific">Dermacoccus abyssi</name>
    <dbReference type="NCBI Taxonomy" id="322596"/>
    <lineage>
        <taxon>Bacteria</taxon>
        <taxon>Bacillati</taxon>
        <taxon>Actinomycetota</taxon>
        <taxon>Actinomycetes</taxon>
        <taxon>Micrococcales</taxon>
        <taxon>Dermacoccaceae</taxon>
        <taxon>Dermacoccus</taxon>
    </lineage>
</organism>
<sequence length="282" mass="29923">MIEGAMRDRAQALDDEVTAAVLGDALAGRDVQRAEAEFIDGGLALTVGRYTVSLLEQVAMPLPPWEGLPECFYGDGGCVIDPCELTRQRSDGVEALAVGIALARAFVPLGGSADERRRRYVAKIAGHHGTPAASDAAVVLAELLGGMIANGHSWMVRPDWDVRGFLSVFDETMTATPVWLERLMARYQGLHGVGLAAVDVVPNANRARSQLARALFLVQEGEDSAAVLTRAAAVTPNNGLSMTVAALLAARVEELRVLPLIDEHPPGETARVVIEAALARGE</sequence>